<feature type="region of interest" description="Disordered" evidence="1">
    <location>
        <begin position="1"/>
        <end position="34"/>
    </location>
</feature>
<name>A0A1Y1Y4J2_9PLEO</name>
<keyword evidence="3" id="KW-1185">Reference proteome</keyword>
<dbReference type="Proteomes" id="UP000193144">
    <property type="component" value="Unassembled WGS sequence"/>
</dbReference>
<evidence type="ECO:0000256" key="1">
    <source>
        <dbReference type="SAM" id="MobiDB-lite"/>
    </source>
</evidence>
<feature type="compositionally biased region" description="Low complexity" evidence="1">
    <location>
        <begin position="12"/>
        <end position="30"/>
    </location>
</feature>
<evidence type="ECO:0000313" key="2">
    <source>
        <dbReference type="EMBL" id="ORX92903.1"/>
    </source>
</evidence>
<proteinExistence type="predicted"/>
<dbReference type="AlphaFoldDB" id="A0A1Y1Y4J2"/>
<feature type="non-terminal residue" evidence="2">
    <location>
        <position position="1"/>
    </location>
</feature>
<feature type="compositionally biased region" description="Pro residues" evidence="1">
    <location>
        <begin position="130"/>
        <end position="139"/>
    </location>
</feature>
<feature type="region of interest" description="Disordered" evidence="1">
    <location>
        <begin position="120"/>
        <end position="139"/>
    </location>
</feature>
<evidence type="ECO:0000313" key="3">
    <source>
        <dbReference type="Proteomes" id="UP000193144"/>
    </source>
</evidence>
<comment type="caution">
    <text evidence="2">The sequence shown here is derived from an EMBL/GenBank/DDBJ whole genome shotgun (WGS) entry which is preliminary data.</text>
</comment>
<sequence length="179" mass="18963">GGRRDPGQVVGASEAAASAPSECASASSWSRTWGRCTPSSSTFSAKSDGVVEGQRAAEAECGPAVRTAPRGRSMRASHACHWRRALQSVHGTCRLRRLLSQASGGQNLCSAFRVCNPRTAKPQSHSLRPLSPPPSPLRPPIGPSLTFRHAPCRRSVQGTLYRGVRRAGRGVISPGMVLE</sequence>
<reference evidence="2 3" key="1">
    <citation type="submission" date="2016-07" db="EMBL/GenBank/DDBJ databases">
        <title>Pervasive Adenine N6-methylation of Active Genes in Fungi.</title>
        <authorList>
            <consortium name="DOE Joint Genome Institute"/>
            <person name="Mondo S.J."/>
            <person name="Dannebaum R.O."/>
            <person name="Kuo R.C."/>
            <person name="Labutti K."/>
            <person name="Haridas S."/>
            <person name="Kuo A."/>
            <person name="Salamov A."/>
            <person name="Ahrendt S.R."/>
            <person name="Lipzen A."/>
            <person name="Sullivan W."/>
            <person name="Andreopoulos W.B."/>
            <person name="Clum A."/>
            <person name="Lindquist E."/>
            <person name="Daum C."/>
            <person name="Ramamoorthy G.K."/>
            <person name="Gryganskyi A."/>
            <person name="Culley D."/>
            <person name="Magnuson J.K."/>
            <person name="James T.Y."/>
            <person name="O'Malley M.A."/>
            <person name="Stajich J.E."/>
            <person name="Spatafora J.W."/>
            <person name="Visel A."/>
            <person name="Grigoriev I.V."/>
        </authorList>
    </citation>
    <scope>NUCLEOTIDE SEQUENCE [LARGE SCALE GENOMIC DNA]</scope>
    <source>
        <strain evidence="2 3">CBS 115471</strain>
    </source>
</reference>
<protein>
    <submittedName>
        <fullName evidence="2">Uncharacterized protein</fullName>
    </submittedName>
</protein>
<dbReference type="EMBL" id="MCFA01000363">
    <property type="protein sequence ID" value="ORX92903.1"/>
    <property type="molecule type" value="Genomic_DNA"/>
</dbReference>
<accession>A0A1Y1Y4J2</accession>
<gene>
    <name evidence="2" type="ORF">BCR34DRAFT_647446</name>
</gene>
<organism evidence="2 3">
    <name type="scientific">Clohesyomyces aquaticus</name>
    <dbReference type="NCBI Taxonomy" id="1231657"/>
    <lineage>
        <taxon>Eukaryota</taxon>
        <taxon>Fungi</taxon>
        <taxon>Dikarya</taxon>
        <taxon>Ascomycota</taxon>
        <taxon>Pezizomycotina</taxon>
        <taxon>Dothideomycetes</taxon>
        <taxon>Pleosporomycetidae</taxon>
        <taxon>Pleosporales</taxon>
        <taxon>Lindgomycetaceae</taxon>
        <taxon>Clohesyomyces</taxon>
    </lineage>
</organism>